<feature type="domain" description="SnoaL-like" evidence="1">
    <location>
        <begin position="11"/>
        <end position="109"/>
    </location>
</feature>
<organism evidence="2 3">
    <name type="scientific">Paenibacillus puldeungensis</name>
    <dbReference type="NCBI Taxonomy" id="696536"/>
    <lineage>
        <taxon>Bacteria</taxon>
        <taxon>Bacillati</taxon>
        <taxon>Bacillota</taxon>
        <taxon>Bacilli</taxon>
        <taxon>Bacillales</taxon>
        <taxon>Paenibacillaceae</taxon>
        <taxon>Paenibacillus</taxon>
    </lineage>
</organism>
<evidence type="ECO:0000259" key="1">
    <source>
        <dbReference type="Pfam" id="PF12680"/>
    </source>
</evidence>
<reference evidence="3" key="1">
    <citation type="journal article" date="2019" name="Int. J. Syst. Evol. Microbiol.">
        <title>The Global Catalogue of Microorganisms (GCM) 10K type strain sequencing project: providing services to taxonomists for standard genome sequencing and annotation.</title>
        <authorList>
            <consortium name="The Broad Institute Genomics Platform"/>
            <consortium name="The Broad Institute Genome Sequencing Center for Infectious Disease"/>
            <person name="Wu L."/>
            <person name="Ma J."/>
        </authorList>
    </citation>
    <scope>NUCLEOTIDE SEQUENCE [LARGE SCALE GENOMIC DNA]</scope>
    <source>
        <strain evidence="3">CCUG 59189</strain>
    </source>
</reference>
<dbReference type="EMBL" id="JBHTLM010000001">
    <property type="protein sequence ID" value="MFD1174808.1"/>
    <property type="molecule type" value="Genomic_DNA"/>
</dbReference>
<dbReference type="Pfam" id="PF12680">
    <property type="entry name" value="SnoaL_2"/>
    <property type="match status" value="1"/>
</dbReference>
<sequence length="115" mass="12992">MDINQLPQIINDFLNASNKPDPNAFVDCFSDDAIVVDEGQERIGKAAIKKWSDENHFGANVTLEPRNARRDDDEIIVACKVDGDFDKTGLPDPLVLSYYFRMQDGKIARLYIELS</sequence>
<evidence type="ECO:0000313" key="3">
    <source>
        <dbReference type="Proteomes" id="UP001597262"/>
    </source>
</evidence>
<dbReference type="Gene3D" id="3.10.450.50">
    <property type="match status" value="1"/>
</dbReference>
<gene>
    <name evidence="2" type="ORF">ACFQ3W_00600</name>
</gene>
<evidence type="ECO:0000313" key="2">
    <source>
        <dbReference type="EMBL" id="MFD1174808.1"/>
    </source>
</evidence>
<proteinExistence type="predicted"/>
<dbReference type="SUPFAM" id="SSF54427">
    <property type="entry name" value="NTF2-like"/>
    <property type="match status" value="1"/>
</dbReference>
<dbReference type="InterPro" id="IPR032710">
    <property type="entry name" value="NTF2-like_dom_sf"/>
</dbReference>
<dbReference type="RefSeq" id="WP_379315557.1">
    <property type="nucleotide sequence ID" value="NZ_JBHTLM010000001.1"/>
</dbReference>
<name>A0ABW3RQR7_9BACL</name>
<dbReference type="Proteomes" id="UP001597262">
    <property type="component" value="Unassembled WGS sequence"/>
</dbReference>
<comment type="caution">
    <text evidence="2">The sequence shown here is derived from an EMBL/GenBank/DDBJ whole genome shotgun (WGS) entry which is preliminary data.</text>
</comment>
<dbReference type="InterPro" id="IPR037401">
    <property type="entry name" value="SnoaL-like"/>
</dbReference>
<keyword evidence="3" id="KW-1185">Reference proteome</keyword>
<accession>A0ABW3RQR7</accession>
<protein>
    <submittedName>
        <fullName evidence="2">Nuclear transport factor 2 family protein</fullName>
    </submittedName>
</protein>